<gene>
    <name evidence="5" type="ORF">DES51_11220</name>
    <name evidence="4" type="ORF">MQE39_16235</name>
</gene>
<reference evidence="5 6" key="1">
    <citation type="submission" date="2018-05" db="EMBL/GenBank/DDBJ databases">
        <title>Genomic Encyclopedia of Type Strains, Phase IV (KMG-IV): sequencing the most valuable type-strain genomes for metagenomic binning, comparative biology and taxonomic classification.</title>
        <authorList>
            <person name="Goeker M."/>
        </authorList>
    </citation>
    <scope>NUCLEOTIDE SEQUENCE [LARGE SCALE GENOMIC DNA]</scope>
    <source>
        <strain evidence="5 6">JC118</strain>
    </source>
</reference>
<dbReference type="STRING" id="1034346.GCA_000313565_00902"/>
<comment type="similarity">
    <text evidence="1 2">Belongs to the small heat shock protein (HSP20) family.</text>
</comment>
<evidence type="ECO:0000313" key="7">
    <source>
        <dbReference type="Proteomes" id="UP001276902"/>
    </source>
</evidence>
<accession>A0A2V2EW12</accession>
<keyword evidence="6" id="KW-1185">Reference proteome</keyword>
<dbReference type="EMBL" id="JALDAW010000023">
    <property type="protein sequence ID" value="MDY5169668.1"/>
    <property type="molecule type" value="Genomic_DNA"/>
</dbReference>
<evidence type="ECO:0000313" key="6">
    <source>
        <dbReference type="Proteomes" id="UP000247612"/>
    </source>
</evidence>
<evidence type="ECO:0000256" key="1">
    <source>
        <dbReference type="PROSITE-ProRule" id="PRU00285"/>
    </source>
</evidence>
<comment type="caution">
    <text evidence="4">The sequence shown here is derived from an EMBL/GenBank/DDBJ whole genome shotgun (WGS) entry which is preliminary data.</text>
</comment>
<sequence>MKFLPGLNLFDDAFDDMFFDPIFTKKSSNIMKTDVTEKDGNYLLDMELPGYGKEDIKIELKDGYLNVSASKNTSNEEKDDKGNVIRQERYTGSCSRSFYVGDGVKETDIKAKFENGELKIVVPVDAPKEVEEKKFIAIE</sequence>
<dbReference type="Proteomes" id="UP001276902">
    <property type="component" value="Unassembled WGS sequence"/>
</dbReference>
<dbReference type="PROSITE" id="PS01031">
    <property type="entry name" value="SHSP"/>
    <property type="match status" value="1"/>
</dbReference>
<reference evidence="4" key="2">
    <citation type="submission" date="2022-03" db="EMBL/GenBank/DDBJ databases">
        <title>First case of bacteraemia caused by Dielma fastidiosa in a patient hospitalised with diverticulitis.</title>
        <authorList>
            <person name="Forman-Ankjaer B."/>
            <person name="Hvid-Jensen F."/>
            <person name="Kobel C.M."/>
            <person name="Greve T."/>
        </authorList>
    </citation>
    <scope>NUCLEOTIDE SEQUENCE</scope>
    <source>
        <strain evidence="4">AUH_DF_2021</strain>
    </source>
</reference>
<feature type="domain" description="SHSP" evidence="3">
    <location>
        <begin position="24"/>
        <end position="139"/>
    </location>
</feature>
<dbReference type="InterPro" id="IPR002068">
    <property type="entry name" value="A-crystallin/Hsp20_dom"/>
</dbReference>
<evidence type="ECO:0000259" key="3">
    <source>
        <dbReference type="PROSITE" id="PS01031"/>
    </source>
</evidence>
<dbReference type="GeneID" id="94440395"/>
<dbReference type="AlphaFoldDB" id="A0A2V2EW12"/>
<dbReference type="RefSeq" id="WP_022937214.1">
    <property type="nucleotide sequence ID" value="NZ_BAABZA010000001.1"/>
</dbReference>
<dbReference type="InterPro" id="IPR008978">
    <property type="entry name" value="HSP20-like_chaperone"/>
</dbReference>
<evidence type="ECO:0000256" key="2">
    <source>
        <dbReference type="RuleBase" id="RU003616"/>
    </source>
</evidence>
<dbReference type="PANTHER" id="PTHR11527">
    <property type="entry name" value="HEAT-SHOCK PROTEIN 20 FAMILY MEMBER"/>
    <property type="match status" value="1"/>
</dbReference>
<name>A0A2V2EW12_9FIRM</name>
<protein>
    <submittedName>
        <fullName evidence="5">HSP20 family molecular chaperone IbpA</fullName>
    </submittedName>
    <submittedName>
        <fullName evidence="4">Hsp20/alpha crystallin family protein</fullName>
    </submittedName>
</protein>
<dbReference type="Pfam" id="PF00011">
    <property type="entry name" value="HSP20"/>
    <property type="match status" value="1"/>
</dbReference>
<dbReference type="OrthoDB" id="9811615at2"/>
<evidence type="ECO:0000313" key="4">
    <source>
        <dbReference type="EMBL" id="MDY5169668.1"/>
    </source>
</evidence>
<dbReference type="SUPFAM" id="SSF49764">
    <property type="entry name" value="HSP20-like chaperones"/>
    <property type="match status" value="1"/>
</dbReference>
<dbReference type="Proteomes" id="UP000247612">
    <property type="component" value="Unassembled WGS sequence"/>
</dbReference>
<dbReference type="EMBL" id="QJKH01000012">
    <property type="protein sequence ID" value="PXX77080.1"/>
    <property type="molecule type" value="Genomic_DNA"/>
</dbReference>
<dbReference type="Gene3D" id="2.60.40.790">
    <property type="match status" value="1"/>
</dbReference>
<dbReference type="InterPro" id="IPR031107">
    <property type="entry name" value="Small_HSP"/>
</dbReference>
<proteinExistence type="inferred from homology"/>
<evidence type="ECO:0000313" key="5">
    <source>
        <dbReference type="EMBL" id="PXX77080.1"/>
    </source>
</evidence>
<dbReference type="CDD" id="cd06471">
    <property type="entry name" value="ACD_LpsHSP_like"/>
    <property type="match status" value="1"/>
</dbReference>
<organism evidence="4 7">
    <name type="scientific">Dielma fastidiosa</name>
    <dbReference type="NCBI Taxonomy" id="1034346"/>
    <lineage>
        <taxon>Bacteria</taxon>
        <taxon>Bacillati</taxon>
        <taxon>Bacillota</taxon>
        <taxon>Erysipelotrichia</taxon>
        <taxon>Erysipelotrichales</taxon>
        <taxon>Erysipelotrichaceae</taxon>
        <taxon>Dielma</taxon>
    </lineage>
</organism>